<name>A0A1D1VIV8_RAMVA</name>
<gene>
    <name evidence="1" type="primary">RvY_11650-1</name>
    <name evidence="1" type="synonym">RvY_11650.1</name>
    <name evidence="1" type="ORF">RvY_11650</name>
</gene>
<dbReference type="EMBL" id="BDGG01000006">
    <property type="protein sequence ID" value="GAV00861.1"/>
    <property type="molecule type" value="Genomic_DNA"/>
</dbReference>
<protein>
    <submittedName>
        <fullName evidence="1">Uncharacterized protein</fullName>
    </submittedName>
</protein>
<reference evidence="1 2" key="1">
    <citation type="journal article" date="2016" name="Nat. Commun.">
        <title>Extremotolerant tardigrade genome and improved radiotolerance of human cultured cells by tardigrade-unique protein.</title>
        <authorList>
            <person name="Hashimoto T."/>
            <person name="Horikawa D.D."/>
            <person name="Saito Y."/>
            <person name="Kuwahara H."/>
            <person name="Kozuka-Hata H."/>
            <person name="Shin-I T."/>
            <person name="Minakuchi Y."/>
            <person name="Ohishi K."/>
            <person name="Motoyama A."/>
            <person name="Aizu T."/>
            <person name="Enomoto A."/>
            <person name="Kondo K."/>
            <person name="Tanaka S."/>
            <person name="Hara Y."/>
            <person name="Koshikawa S."/>
            <person name="Sagara H."/>
            <person name="Miura T."/>
            <person name="Yokobori S."/>
            <person name="Miyagawa K."/>
            <person name="Suzuki Y."/>
            <person name="Kubo T."/>
            <person name="Oyama M."/>
            <person name="Kohara Y."/>
            <person name="Fujiyama A."/>
            <person name="Arakawa K."/>
            <person name="Katayama T."/>
            <person name="Toyoda A."/>
            <person name="Kunieda T."/>
        </authorList>
    </citation>
    <scope>NUCLEOTIDE SEQUENCE [LARGE SCALE GENOMIC DNA]</scope>
    <source>
        <strain evidence="1 2">YOKOZUNA-1</strain>
    </source>
</reference>
<dbReference type="Proteomes" id="UP000186922">
    <property type="component" value="Unassembled WGS sequence"/>
</dbReference>
<organism evidence="1 2">
    <name type="scientific">Ramazzottius varieornatus</name>
    <name type="common">Water bear</name>
    <name type="synonym">Tardigrade</name>
    <dbReference type="NCBI Taxonomy" id="947166"/>
    <lineage>
        <taxon>Eukaryota</taxon>
        <taxon>Metazoa</taxon>
        <taxon>Ecdysozoa</taxon>
        <taxon>Tardigrada</taxon>
        <taxon>Eutardigrada</taxon>
        <taxon>Parachela</taxon>
        <taxon>Hypsibioidea</taxon>
        <taxon>Ramazzottiidae</taxon>
        <taxon>Ramazzottius</taxon>
    </lineage>
</organism>
<evidence type="ECO:0000313" key="1">
    <source>
        <dbReference type="EMBL" id="GAV00861.1"/>
    </source>
</evidence>
<dbReference type="SUPFAM" id="SSF56672">
    <property type="entry name" value="DNA/RNA polymerases"/>
    <property type="match status" value="1"/>
</dbReference>
<dbReference type="AlphaFoldDB" id="A0A1D1VIV8"/>
<proteinExistence type="predicted"/>
<dbReference type="CDD" id="cd09275">
    <property type="entry name" value="RNase_HI_RT_DIRS1"/>
    <property type="match status" value="1"/>
</dbReference>
<evidence type="ECO:0000313" key="2">
    <source>
        <dbReference type="Proteomes" id="UP000186922"/>
    </source>
</evidence>
<dbReference type="InterPro" id="IPR052055">
    <property type="entry name" value="Hepadnavirus_pol/RT"/>
</dbReference>
<accession>A0A1D1VIV8</accession>
<dbReference type="PANTHER" id="PTHR33050">
    <property type="entry name" value="REVERSE TRANSCRIPTASE DOMAIN-CONTAINING PROTEIN"/>
    <property type="match status" value="1"/>
</dbReference>
<dbReference type="OrthoDB" id="10058284at2759"/>
<dbReference type="InterPro" id="IPR043502">
    <property type="entry name" value="DNA/RNA_pol_sf"/>
</dbReference>
<comment type="caution">
    <text evidence="1">The sequence shown here is derived from an EMBL/GenBank/DDBJ whole genome shotgun (WGS) entry which is preliminary data.</text>
</comment>
<dbReference type="PANTHER" id="PTHR33050:SF8">
    <property type="entry name" value="REVERSE TRANSCRIPTASE DOMAIN-CONTAINING PROTEIN"/>
    <property type="match status" value="1"/>
</dbReference>
<keyword evidence="2" id="KW-1185">Reference proteome</keyword>
<sequence>MQTIAADLDVPLAEDKTIRPVTCLTFLGIEIDTIRQTLSLPADKANGIYDLVYQWSNKGKCSKQELQSLIGSLMFASKCVPASRLFIQRLLFLLRGKPEQYASFTLDREFQLDLQWWKEFLPKWNSTASFLDNDWTSSSVLHLYTDAFGTLGMGAFFQNSWFQSRWPPWIKSHKICIEYLQMLPILNAILVWGHKFANKRILMHCDKLGAVHAWKKLRSHNHGVLSVMRRMVAAAAHHNMQIKLEHIPGVMNDVADALSRFQASRFRQVAPSAGLLPTL</sequence>
<dbReference type="STRING" id="947166.A0A1D1VIV8"/>